<comment type="caution">
    <text evidence="8">The sequence shown here is derived from an EMBL/GenBank/DDBJ whole genome shotgun (WGS) entry which is preliminary data.</text>
</comment>
<keyword evidence="5" id="KW-0539">Nucleus</keyword>
<dbReference type="SMART" id="SM01401">
    <property type="entry name" value="Sds3"/>
    <property type="match status" value="1"/>
</dbReference>
<keyword evidence="3" id="KW-0805">Transcription regulation</keyword>
<protein>
    <submittedName>
        <fullName evidence="8">Breast cancer metastasis-suppressor 1</fullName>
    </submittedName>
</protein>
<name>A0A9Q0R9I7_ANAIG</name>
<feature type="coiled-coil region" evidence="6">
    <location>
        <begin position="145"/>
        <end position="172"/>
    </location>
</feature>
<gene>
    <name evidence="8" type="ORF">M0811_10286</name>
</gene>
<dbReference type="EMBL" id="JAPDFW010000088">
    <property type="protein sequence ID" value="KAJ5071443.1"/>
    <property type="molecule type" value="Genomic_DNA"/>
</dbReference>
<comment type="subcellular location">
    <subcellularLocation>
        <location evidence="1">Nucleus</location>
    </subcellularLocation>
</comment>
<evidence type="ECO:0000256" key="6">
    <source>
        <dbReference type="SAM" id="Coils"/>
    </source>
</evidence>
<dbReference type="GO" id="GO:0005654">
    <property type="term" value="C:nucleoplasm"/>
    <property type="evidence" value="ECO:0007669"/>
    <property type="project" value="UniProtKB-ARBA"/>
</dbReference>
<dbReference type="Pfam" id="PF08598">
    <property type="entry name" value="Sds3"/>
    <property type="match status" value="1"/>
</dbReference>
<organism evidence="8 9">
    <name type="scientific">Anaeramoeba ignava</name>
    <name type="common">Anaerobic marine amoeba</name>
    <dbReference type="NCBI Taxonomy" id="1746090"/>
    <lineage>
        <taxon>Eukaryota</taxon>
        <taxon>Metamonada</taxon>
        <taxon>Anaeramoebidae</taxon>
        <taxon>Anaeramoeba</taxon>
    </lineage>
</organism>
<evidence type="ECO:0000313" key="9">
    <source>
        <dbReference type="Proteomes" id="UP001149090"/>
    </source>
</evidence>
<evidence type="ECO:0000256" key="3">
    <source>
        <dbReference type="ARBA" id="ARBA00023015"/>
    </source>
</evidence>
<feature type="compositionally biased region" description="Polar residues" evidence="7">
    <location>
        <begin position="32"/>
        <end position="42"/>
    </location>
</feature>
<accession>A0A9Q0R9I7</accession>
<evidence type="ECO:0000256" key="1">
    <source>
        <dbReference type="ARBA" id="ARBA00004123"/>
    </source>
</evidence>
<keyword evidence="6" id="KW-0175">Coiled coil</keyword>
<dbReference type="Proteomes" id="UP001149090">
    <property type="component" value="Unassembled WGS sequence"/>
</dbReference>
<sequence length="401" mass="47749">MNPEMDIENQEKSQNKQQNQTTNQISKQTQNPNQMRQGIKPSQQNDIKNQNPNQQNISNQQYPQNQLNQYPQFSYTFQQHPQFSYPYQYTQQFQNQLNQQNPNSLKQQNQMNPNQISQYQHYNQQTPLNPYQLQQLQQLQQYHQQKEMNNEIQLILEEIKQMEEKLKKVKEFELNVEEFSFVRGTHKKFIQKVKKYEEIRNKKIQLAREWFVFQLENLKKIFDDEMKRANKEFHSECKLVSENLLSEALEQRKMILEGKNINQSISGNQKSSKNLKKRKLRKDFEQDEDRFLNNFAEIKSLKKSEIEKDLAAIRRQSSKKGLNTEPVICVEGQILYFGNNKFTVGSGVSLIHDNGRQCGIIKRITPLEITLKLNDGRKLIIPVTQLREKNQLEFNEVSNYL</sequence>
<keyword evidence="2" id="KW-0678">Repressor</keyword>
<evidence type="ECO:0000256" key="7">
    <source>
        <dbReference type="SAM" id="MobiDB-lite"/>
    </source>
</evidence>
<keyword evidence="9" id="KW-1185">Reference proteome</keyword>
<reference evidence="8" key="1">
    <citation type="submission" date="2022-10" db="EMBL/GenBank/DDBJ databases">
        <title>Novel sulphate-reducing endosymbionts in the free-living metamonad Anaeramoeba.</title>
        <authorList>
            <person name="Jerlstrom-Hultqvist J."/>
            <person name="Cepicka I."/>
            <person name="Gallot-Lavallee L."/>
            <person name="Salas-Leiva D."/>
            <person name="Curtis B.A."/>
            <person name="Zahonova K."/>
            <person name="Pipaliya S."/>
            <person name="Dacks J."/>
            <person name="Roger A.J."/>
        </authorList>
    </citation>
    <scope>NUCLEOTIDE SEQUENCE</scope>
    <source>
        <strain evidence="8">BMAN</strain>
    </source>
</reference>
<evidence type="ECO:0000256" key="2">
    <source>
        <dbReference type="ARBA" id="ARBA00022491"/>
    </source>
</evidence>
<dbReference type="AlphaFoldDB" id="A0A9Q0R9I7"/>
<feature type="region of interest" description="Disordered" evidence="7">
    <location>
        <begin position="1"/>
        <end position="59"/>
    </location>
</feature>
<dbReference type="InterPro" id="IPR013907">
    <property type="entry name" value="Sds3"/>
</dbReference>
<feature type="compositionally biased region" description="Low complexity" evidence="7">
    <location>
        <begin position="15"/>
        <end position="31"/>
    </location>
</feature>
<dbReference type="GO" id="GO:0010468">
    <property type="term" value="P:regulation of gene expression"/>
    <property type="evidence" value="ECO:0007669"/>
    <property type="project" value="UniProtKB-ARBA"/>
</dbReference>
<feature type="compositionally biased region" description="Low complexity" evidence="7">
    <location>
        <begin position="43"/>
        <end position="59"/>
    </location>
</feature>
<keyword evidence="4" id="KW-0804">Transcription</keyword>
<evidence type="ECO:0000256" key="4">
    <source>
        <dbReference type="ARBA" id="ARBA00023163"/>
    </source>
</evidence>
<evidence type="ECO:0000256" key="5">
    <source>
        <dbReference type="ARBA" id="ARBA00023242"/>
    </source>
</evidence>
<evidence type="ECO:0000313" key="8">
    <source>
        <dbReference type="EMBL" id="KAJ5071443.1"/>
    </source>
</evidence>
<proteinExistence type="predicted"/>